<evidence type="ECO:0000256" key="1">
    <source>
        <dbReference type="SAM" id="Coils"/>
    </source>
</evidence>
<name>A0A0S4JGI1_BODSA</name>
<protein>
    <submittedName>
        <fullName evidence="2">Uncharacterized protein</fullName>
    </submittedName>
</protein>
<dbReference type="AlphaFoldDB" id="A0A0S4JGI1"/>
<proteinExistence type="predicted"/>
<gene>
    <name evidence="2" type="ORF">BSAL_20035</name>
</gene>
<accession>A0A0S4JGI1</accession>
<dbReference type="VEuPathDB" id="TriTrypDB:BSAL_20035"/>
<keyword evidence="3" id="KW-1185">Reference proteome</keyword>
<sequence>MFGKNKIKHKASQMFAQSTAYTDTAKTVRDAQAIRDHAKKRLARAQTMLEQQTRQRQQESQRTEALLQERVRVVRELHTPSQLTAVKTMQSVEGSILELASTTVDLERSVQVAQGVRNDLLNTIAEHEATLAGHRAAKERCLSQLEDAVASVNGATLMMDQELDRLSREERQLEEQNKFFEAQLFLKTAPPEVSAPPTPTTPVSMNGYTLVGSGA</sequence>
<organism evidence="2 3">
    <name type="scientific">Bodo saltans</name>
    <name type="common">Flagellated protozoan</name>
    <dbReference type="NCBI Taxonomy" id="75058"/>
    <lineage>
        <taxon>Eukaryota</taxon>
        <taxon>Discoba</taxon>
        <taxon>Euglenozoa</taxon>
        <taxon>Kinetoplastea</taxon>
        <taxon>Metakinetoplastina</taxon>
        <taxon>Eubodonida</taxon>
        <taxon>Bodonidae</taxon>
        <taxon>Bodo</taxon>
    </lineage>
</organism>
<evidence type="ECO:0000313" key="3">
    <source>
        <dbReference type="Proteomes" id="UP000051952"/>
    </source>
</evidence>
<evidence type="ECO:0000313" key="2">
    <source>
        <dbReference type="EMBL" id="CUG89239.1"/>
    </source>
</evidence>
<dbReference type="EMBL" id="CYKH01001716">
    <property type="protein sequence ID" value="CUG89239.1"/>
    <property type="molecule type" value="Genomic_DNA"/>
</dbReference>
<reference evidence="3" key="1">
    <citation type="submission" date="2015-09" db="EMBL/GenBank/DDBJ databases">
        <authorList>
            <consortium name="Pathogen Informatics"/>
        </authorList>
    </citation>
    <scope>NUCLEOTIDE SEQUENCE [LARGE SCALE GENOMIC DNA]</scope>
    <source>
        <strain evidence="3">Lake Konstanz</strain>
    </source>
</reference>
<keyword evidence="1" id="KW-0175">Coiled coil</keyword>
<feature type="coiled-coil region" evidence="1">
    <location>
        <begin position="35"/>
        <end position="69"/>
    </location>
</feature>
<dbReference type="Proteomes" id="UP000051952">
    <property type="component" value="Unassembled WGS sequence"/>
</dbReference>
<feature type="coiled-coil region" evidence="1">
    <location>
        <begin position="156"/>
        <end position="183"/>
    </location>
</feature>